<dbReference type="GO" id="GO:0007059">
    <property type="term" value="P:chromosome segregation"/>
    <property type="evidence" value="ECO:0007669"/>
    <property type="project" value="TreeGrafter"/>
</dbReference>
<accession>A0A367L582</accession>
<dbReference type="InterPro" id="IPR009072">
    <property type="entry name" value="Histone-fold"/>
</dbReference>
<evidence type="ECO:0000256" key="2">
    <source>
        <dbReference type="ARBA" id="ARBA00004286"/>
    </source>
</evidence>
<dbReference type="GO" id="GO:0046982">
    <property type="term" value="F:protein heterodimerization activity"/>
    <property type="evidence" value="ECO:0007669"/>
    <property type="project" value="InterPro"/>
</dbReference>
<organism evidence="8 9">
    <name type="scientific">Ophiocordyceps polyrhachis-furcata BCC 54312</name>
    <dbReference type="NCBI Taxonomy" id="1330021"/>
    <lineage>
        <taxon>Eukaryota</taxon>
        <taxon>Fungi</taxon>
        <taxon>Dikarya</taxon>
        <taxon>Ascomycota</taxon>
        <taxon>Pezizomycotina</taxon>
        <taxon>Sordariomycetes</taxon>
        <taxon>Hypocreomycetidae</taxon>
        <taxon>Hypocreales</taxon>
        <taxon>Ophiocordycipitaceae</taxon>
        <taxon>Ophiocordyceps</taxon>
    </lineage>
</organism>
<sequence>MASEHAVTPARRALTIDPPSGQTPSVLGQARRNVNSNAPTPHAVAARRALDQRRHALFTPGKLRRRSLMDQREEPLDMLRTLSRALARGSEPVATSPLDQPASASTRHHHDGDSHNLNLDDDDDDELPIDKPRLSLPLDQDDDSDLPLPRSSGLEDENYTAQSIELPRRALSEQPRLSIARVSDFFDQNSNYPIDETARHSDFFPGLLEDLEARTAAGDLTLDRIDADPTRRATFSRDSDFGLQLPAGLDEQTTFLLSEPPTELMADSTDARRSLVDTTLINDVDLTGSADAANITMEGDDGADLTQATDRLDLTLGDEGVDLTQRDEAMDFTQGDDGVGGFTQGDDGVDFTQGADGDFDLTDMNPDQPPRPARVASGRGRQKRLSKHGAEYPPLPPSMVKKVAQKFLHSSGLSNPRISADTLAALTQASDWFFEQLGDDLGAYAKHAKRKTVEESDVVTLMRRQRQIGPDMSLFSLAQKHLPRELLQDLRMSVPPPTKKRRREGPQDDEHGQDN</sequence>
<reference evidence="8 9" key="1">
    <citation type="journal article" date="2015" name="BMC Genomics">
        <title>Insights from the genome of Ophiocordyceps polyrhachis-furcata to pathogenicity and host specificity in insect fungi.</title>
        <authorList>
            <person name="Wichadakul D."/>
            <person name="Kobmoo N."/>
            <person name="Ingsriswang S."/>
            <person name="Tangphatsornruang S."/>
            <person name="Chantasingh D."/>
            <person name="Luangsa-ard J.J."/>
            <person name="Eurwilaichitr L."/>
        </authorList>
    </citation>
    <scope>NUCLEOTIDE SEQUENCE [LARGE SCALE GENOMIC DNA]</scope>
    <source>
        <strain evidence="8 9">BCC 54312</strain>
    </source>
</reference>
<name>A0A367L582_9HYPO</name>
<evidence type="ECO:0000313" key="8">
    <source>
        <dbReference type="EMBL" id="RCI09571.1"/>
    </source>
</evidence>
<dbReference type="Proteomes" id="UP000253664">
    <property type="component" value="Unassembled WGS sequence"/>
</dbReference>
<gene>
    <name evidence="8" type="ORF">L249_3902</name>
</gene>
<dbReference type="PANTHER" id="PTHR46904:SF1">
    <property type="entry name" value="CENTROMERE PROTEIN T"/>
    <property type="match status" value="1"/>
</dbReference>
<protein>
    <recommendedName>
        <fullName evidence="7">CENP-T/Histone H4 histone fold domain-containing protein</fullName>
    </recommendedName>
</protein>
<proteinExistence type="inferred from homology"/>
<dbReference type="PANTHER" id="PTHR46904">
    <property type="entry name" value="CENTROMERE PROTEIN T"/>
    <property type="match status" value="1"/>
</dbReference>
<dbReference type="GO" id="GO:0003677">
    <property type="term" value="F:DNA binding"/>
    <property type="evidence" value="ECO:0007669"/>
    <property type="project" value="InterPro"/>
</dbReference>
<keyword evidence="5" id="KW-0539">Nucleus</keyword>
<comment type="subcellular location">
    <subcellularLocation>
        <location evidence="2">Chromosome</location>
    </subcellularLocation>
    <subcellularLocation>
        <location evidence="1">Nucleus</location>
    </subcellularLocation>
</comment>
<dbReference type="EMBL" id="LKCN02000014">
    <property type="protein sequence ID" value="RCI09571.1"/>
    <property type="molecule type" value="Genomic_DNA"/>
</dbReference>
<dbReference type="InterPro" id="IPR028255">
    <property type="entry name" value="CENP-T"/>
</dbReference>
<comment type="caution">
    <text evidence="8">The sequence shown here is derived from an EMBL/GenBank/DDBJ whole genome shotgun (WGS) entry which is preliminary data.</text>
</comment>
<dbReference type="GO" id="GO:0000278">
    <property type="term" value="P:mitotic cell cycle"/>
    <property type="evidence" value="ECO:0007669"/>
    <property type="project" value="TreeGrafter"/>
</dbReference>
<comment type="similarity">
    <text evidence="3">Belongs to the CENP-T/CNN1 family.</text>
</comment>
<evidence type="ECO:0000256" key="5">
    <source>
        <dbReference type="ARBA" id="ARBA00023242"/>
    </source>
</evidence>
<evidence type="ECO:0000256" key="1">
    <source>
        <dbReference type="ARBA" id="ARBA00004123"/>
    </source>
</evidence>
<evidence type="ECO:0000256" key="3">
    <source>
        <dbReference type="ARBA" id="ARBA00010137"/>
    </source>
</evidence>
<dbReference type="STRING" id="1330021.A0A367L582"/>
<dbReference type="SUPFAM" id="SSF47113">
    <property type="entry name" value="Histone-fold"/>
    <property type="match status" value="1"/>
</dbReference>
<dbReference type="Pfam" id="PF15511">
    <property type="entry name" value="CENP-T_C"/>
    <property type="match status" value="1"/>
</dbReference>
<evidence type="ECO:0000259" key="7">
    <source>
        <dbReference type="Pfam" id="PF15511"/>
    </source>
</evidence>
<dbReference type="Gene3D" id="1.10.20.10">
    <property type="entry name" value="Histone, subunit A"/>
    <property type="match status" value="1"/>
</dbReference>
<dbReference type="GO" id="GO:0005634">
    <property type="term" value="C:nucleus"/>
    <property type="evidence" value="ECO:0007669"/>
    <property type="project" value="UniProtKB-SubCell"/>
</dbReference>
<keyword evidence="4" id="KW-0158">Chromosome</keyword>
<dbReference type="AlphaFoldDB" id="A0A367L582"/>
<evidence type="ECO:0000256" key="4">
    <source>
        <dbReference type="ARBA" id="ARBA00022454"/>
    </source>
</evidence>
<dbReference type="OrthoDB" id="10071681at2759"/>
<evidence type="ECO:0000313" key="9">
    <source>
        <dbReference type="Proteomes" id="UP000253664"/>
    </source>
</evidence>
<feature type="region of interest" description="Disordered" evidence="6">
    <location>
        <begin position="360"/>
        <end position="397"/>
    </location>
</feature>
<dbReference type="GO" id="GO:0000776">
    <property type="term" value="C:kinetochore"/>
    <property type="evidence" value="ECO:0007669"/>
    <property type="project" value="InterPro"/>
</dbReference>
<keyword evidence="9" id="KW-1185">Reference proteome</keyword>
<dbReference type="InterPro" id="IPR035425">
    <property type="entry name" value="CENP-T/H4_C"/>
</dbReference>
<feature type="region of interest" description="Disordered" evidence="6">
    <location>
        <begin position="89"/>
        <end position="160"/>
    </location>
</feature>
<feature type="region of interest" description="Disordered" evidence="6">
    <location>
        <begin position="1"/>
        <end position="41"/>
    </location>
</feature>
<feature type="compositionally biased region" description="Polar residues" evidence="6">
    <location>
        <begin position="20"/>
        <end position="39"/>
    </location>
</feature>
<feature type="compositionally biased region" description="Basic and acidic residues" evidence="6">
    <location>
        <begin position="504"/>
        <end position="515"/>
    </location>
</feature>
<feature type="domain" description="CENP-T/Histone H4 histone fold" evidence="7">
    <location>
        <begin position="388"/>
        <end position="494"/>
    </location>
</feature>
<dbReference type="GO" id="GO:0051382">
    <property type="term" value="P:kinetochore assembly"/>
    <property type="evidence" value="ECO:0007669"/>
    <property type="project" value="InterPro"/>
</dbReference>
<feature type="region of interest" description="Disordered" evidence="6">
    <location>
        <begin position="486"/>
        <end position="515"/>
    </location>
</feature>
<evidence type="ECO:0000256" key="6">
    <source>
        <dbReference type="SAM" id="MobiDB-lite"/>
    </source>
</evidence>
<dbReference type="CDD" id="cd22920">
    <property type="entry name" value="HFD_CENP-T"/>
    <property type="match status" value="1"/>
</dbReference>